<accession>A0ABP8IXE4</accession>
<dbReference type="Proteomes" id="UP001500454">
    <property type="component" value="Unassembled WGS sequence"/>
</dbReference>
<keyword evidence="1" id="KW-0472">Membrane</keyword>
<reference evidence="3" key="1">
    <citation type="journal article" date="2019" name="Int. J. Syst. Evol. Microbiol.">
        <title>The Global Catalogue of Microorganisms (GCM) 10K type strain sequencing project: providing services to taxonomists for standard genome sequencing and annotation.</title>
        <authorList>
            <consortium name="The Broad Institute Genomics Platform"/>
            <consortium name="The Broad Institute Genome Sequencing Center for Infectious Disease"/>
            <person name="Wu L."/>
            <person name="Ma J."/>
        </authorList>
    </citation>
    <scope>NUCLEOTIDE SEQUENCE [LARGE SCALE GENOMIC DNA]</scope>
    <source>
        <strain evidence="3">JCM 17924</strain>
    </source>
</reference>
<dbReference type="RefSeq" id="WP_345222774.1">
    <property type="nucleotide sequence ID" value="NZ_BAABHA010000002.1"/>
</dbReference>
<keyword evidence="3" id="KW-1185">Reference proteome</keyword>
<evidence type="ECO:0000313" key="3">
    <source>
        <dbReference type="Proteomes" id="UP001500454"/>
    </source>
</evidence>
<proteinExistence type="predicted"/>
<feature type="transmembrane region" description="Helical" evidence="1">
    <location>
        <begin position="68"/>
        <end position="90"/>
    </location>
</feature>
<keyword evidence="1" id="KW-1133">Transmembrane helix</keyword>
<keyword evidence="1" id="KW-0812">Transmembrane</keyword>
<organism evidence="2 3">
    <name type="scientific">Hymenobacter koreensis</name>
    <dbReference type="NCBI Taxonomy" id="1084523"/>
    <lineage>
        <taxon>Bacteria</taxon>
        <taxon>Pseudomonadati</taxon>
        <taxon>Bacteroidota</taxon>
        <taxon>Cytophagia</taxon>
        <taxon>Cytophagales</taxon>
        <taxon>Hymenobacteraceae</taxon>
        <taxon>Hymenobacter</taxon>
    </lineage>
</organism>
<comment type="caution">
    <text evidence="2">The sequence shown here is derived from an EMBL/GenBank/DDBJ whole genome shotgun (WGS) entry which is preliminary data.</text>
</comment>
<dbReference type="EMBL" id="BAABHA010000002">
    <property type="protein sequence ID" value="GAA4378523.1"/>
    <property type="molecule type" value="Genomic_DNA"/>
</dbReference>
<sequence length="147" mass="17263">MVVSSIEPWVLSFDPQWLLLRQRWNGHYSRSTFRADVERVVQQLQEWRVRRWLVDLNGMPHLSLEDQMWFATVVVPVLATLPIKSLAVVFSSSFHNQRAVESMAETEARYIRCDMQFFADVQAADEWLVNPDAPKLFVPEPKWRMSA</sequence>
<name>A0ABP8IXE4_9BACT</name>
<protein>
    <recommendedName>
        <fullName evidence="4">STAS/SEC14 domain-containing protein</fullName>
    </recommendedName>
</protein>
<evidence type="ECO:0000313" key="2">
    <source>
        <dbReference type="EMBL" id="GAA4378523.1"/>
    </source>
</evidence>
<evidence type="ECO:0008006" key="4">
    <source>
        <dbReference type="Google" id="ProtNLM"/>
    </source>
</evidence>
<gene>
    <name evidence="2" type="ORF">GCM10023186_15140</name>
</gene>
<evidence type="ECO:0000256" key="1">
    <source>
        <dbReference type="SAM" id="Phobius"/>
    </source>
</evidence>